<name>A0A7R6PSK5_9BACT</name>
<organism evidence="1 2">
    <name type="scientific">Thermotomaculum hydrothermale</name>
    <dbReference type="NCBI Taxonomy" id="981385"/>
    <lineage>
        <taxon>Bacteria</taxon>
        <taxon>Pseudomonadati</taxon>
        <taxon>Acidobacteriota</taxon>
        <taxon>Holophagae</taxon>
        <taxon>Thermotomaculales</taxon>
        <taxon>Thermotomaculaceae</taxon>
        <taxon>Thermotomaculum</taxon>
    </lineage>
</organism>
<accession>A0A7R6PSK5</accession>
<dbReference type="RefSeq" id="WP_201328191.1">
    <property type="nucleotide sequence ID" value="NZ_AP017470.1"/>
</dbReference>
<evidence type="ECO:0008006" key="3">
    <source>
        <dbReference type="Google" id="ProtNLM"/>
    </source>
</evidence>
<proteinExistence type="predicted"/>
<dbReference type="AlphaFoldDB" id="A0A7R6PSK5"/>
<dbReference type="Proteomes" id="UP000595564">
    <property type="component" value="Chromosome"/>
</dbReference>
<dbReference type="EMBL" id="AP017470">
    <property type="protein sequence ID" value="BBB31857.1"/>
    <property type="molecule type" value="Genomic_DNA"/>
</dbReference>
<evidence type="ECO:0000313" key="1">
    <source>
        <dbReference type="EMBL" id="BBB31857.1"/>
    </source>
</evidence>
<evidence type="ECO:0000313" key="2">
    <source>
        <dbReference type="Proteomes" id="UP000595564"/>
    </source>
</evidence>
<sequence>MAFKQLISDLNVKSILVFDSQGLLIYSSEAIYDYIHEPEMLAVELLDFVNSLQPLPLFFPDHYIIKADGLNFFVKKHQDFYVVLLADDSRLLKANLDFIKVYNRVIKTLL</sequence>
<reference evidence="1 2" key="1">
    <citation type="journal article" date="2012" name="Extremophiles">
        <title>Thermotomaculum hydrothermale gen. nov., sp. nov., a novel heterotrophic thermophile within the phylum Acidobacteria from a deep-sea hydrothermal vent chimney in the Southern Okinawa Trough.</title>
        <authorList>
            <person name="Izumi H."/>
            <person name="Nunoura T."/>
            <person name="Miyazaki M."/>
            <person name="Mino S."/>
            <person name="Toki T."/>
            <person name="Takai K."/>
            <person name="Sako Y."/>
            <person name="Sawabe T."/>
            <person name="Nakagawa S."/>
        </authorList>
    </citation>
    <scope>NUCLEOTIDE SEQUENCE [LARGE SCALE GENOMIC DNA]</scope>
    <source>
        <strain evidence="1 2">AC55</strain>
    </source>
</reference>
<gene>
    <name evidence="1" type="ORF">TTHT_0233</name>
</gene>
<dbReference type="KEGG" id="thyd:TTHT_0233"/>
<keyword evidence="2" id="KW-1185">Reference proteome</keyword>
<protein>
    <recommendedName>
        <fullName evidence="3">Roadblock/LC7 family protein</fullName>
    </recommendedName>
</protein>